<feature type="region of interest" description="Disordered" evidence="1">
    <location>
        <begin position="201"/>
        <end position="260"/>
    </location>
</feature>
<protein>
    <recommendedName>
        <fullName evidence="4">Large polyvalent protein-associated domain-containing protein</fullName>
    </recommendedName>
</protein>
<evidence type="ECO:0000313" key="3">
    <source>
        <dbReference type="Proteomes" id="UP000242418"/>
    </source>
</evidence>
<organism evidence="2 3">
    <name type="scientific">Pseudomonas peli</name>
    <dbReference type="NCBI Taxonomy" id="592361"/>
    <lineage>
        <taxon>Bacteria</taxon>
        <taxon>Pseudomonadati</taxon>
        <taxon>Pseudomonadota</taxon>
        <taxon>Gammaproteobacteria</taxon>
        <taxon>Pseudomonadales</taxon>
        <taxon>Pseudomonadaceae</taxon>
        <taxon>Pseudomonas</taxon>
    </lineage>
</organism>
<evidence type="ECO:0000256" key="1">
    <source>
        <dbReference type="SAM" id="MobiDB-lite"/>
    </source>
</evidence>
<feature type="compositionally biased region" description="Basic and acidic residues" evidence="1">
    <location>
        <begin position="248"/>
        <end position="260"/>
    </location>
</feature>
<comment type="caution">
    <text evidence="2">The sequence shown here is derived from an EMBL/GenBank/DDBJ whole genome shotgun (WGS) entry which is preliminary data.</text>
</comment>
<name>A0AB37ZDN6_9PSED</name>
<dbReference type="Proteomes" id="UP000242418">
    <property type="component" value="Unassembled WGS sequence"/>
</dbReference>
<dbReference type="EMBL" id="FMTL01000018">
    <property type="protein sequence ID" value="SCW90711.1"/>
    <property type="molecule type" value="Genomic_DNA"/>
</dbReference>
<sequence length="260" mass="28754">MAKETYTLVYKDNRDKQQFDNGKAAGEAFARARDEDRPVVIKSTEGKGAQFLASTGYSPDRETGERVYSKGFNQNDAAFREGWEKVEREKIAAAYERDRAAGVKAGMMRLDGKEVAEVRVYESRDDKSGKATYDVQYFKRQGSEHGTSFTEHRGLDRPALETAIGTKNAKAVDEIKAQRVTNPYERSLSAVTLSGDRLAYAQGVSPQKEEKAADKSKVRTEPAPFDHQAAPSIGAKSLGTPFKSEPTQQKEAKGGMERGR</sequence>
<proteinExistence type="predicted"/>
<reference evidence="2 3" key="1">
    <citation type="submission" date="2016-10" db="EMBL/GenBank/DDBJ databases">
        <authorList>
            <person name="Varghese N."/>
            <person name="Submissions S."/>
        </authorList>
    </citation>
    <scope>NUCLEOTIDE SEQUENCE [LARGE SCALE GENOMIC DNA]</scope>
    <source>
        <strain evidence="2 3">DSM 17833</strain>
    </source>
</reference>
<gene>
    <name evidence="2" type="ORF">SAMN05216370_0173</name>
</gene>
<keyword evidence="3" id="KW-1185">Reference proteome</keyword>
<feature type="compositionally biased region" description="Basic and acidic residues" evidence="1">
    <location>
        <begin position="207"/>
        <end position="220"/>
    </location>
</feature>
<dbReference type="AlphaFoldDB" id="A0AB37ZDN6"/>
<accession>A0AB37ZDN6</accession>
<evidence type="ECO:0008006" key="4">
    <source>
        <dbReference type="Google" id="ProtNLM"/>
    </source>
</evidence>
<dbReference type="RefSeq" id="WP_090256313.1">
    <property type="nucleotide sequence ID" value="NZ_FMTL01000018.1"/>
</dbReference>
<evidence type="ECO:0000313" key="2">
    <source>
        <dbReference type="EMBL" id="SCW90711.1"/>
    </source>
</evidence>